<evidence type="ECO:0000313" key="9">
    <source>
        <dbReference type="Proteomes" id="UP000469890"/>
    </source>
</evidence>
<evidence type="ECO:0000259" key="7">
    <source>
        <dbReference type="PROSITE" id="PS50250"/>
    </source>
</evidence>
<dbReference type="Gene3D" id="1.25.40.570">
    <property type="match status" value="1"/>
</dbReference>
<dbReference type="Proteomes" id="UP000469890">
    <property type="component" value="Unassembled WGS sequence"/>
</dbReference>
<dbReference type="InterPro" id="IPR016650">
    <property type="entry name" value="eIF3e"/>
</dbReference>
<comment type="subcellular location">
    <subcellularLocation>
        <location evidence="4 5">Cytoplasm</location>
    </subcellularLocation>
</comment>
<dbReference type="PROSITE" id="PS50250">
    <property type="entry name" value="PCI"/>
    <property type="match status" value="1"/>
</dbReference>
<dbReference type="CDD" id="cd21378">
    <property type="entry name" value="eIF3E"/>
    <property type="match status" value="1"/>
</dbReference>
<dbReference type="Pfam" id="PF01399">
    <property type="entry name" value="PCI"/>
    <property type="match status" value="1"/>
</dbReference>
<comment type="subunit">
    <text evidence="4 5">Component of the eukaryotic translation initiation factor 3 (eIF-3) complex.</text>
</comment>
<keyword evidence="1 4" id="KW-0963">Cytoplasm</keyword>
<evidence type="ECO:0000256" key="6">
    <source>
        <dbReference type="SAM" id="SignalP"/>
    </source>
</evidence>
<dbReference type="InterPro" id="IPR000717">
    <property type="entry name" value="PCI_dom"/>
</dbReference>
<dbReference type="GO" id="GO:0003743">
    <property type="term" value="F:translation initiation factor activity"/>
    <property type="evidence" value="ECO:0007669"/>
    <property type="project" value="UniProtKB-UniRule"/>
</dbReference>
<dbReference type="PIRSF" id="PIRSF016255">
    <property type="entry name" value="eIF3e_su6"/>
    <property type="match status" value="1"/>
</dbReference>
<keyword evidence="3 4" id="KW-0648">Protein biosynthesis</keyword>
<dbReference type="InterPro" id="IPR036390">
    <property type="entry name" value="WH_DNA-bd_sf"/>
</dbReference>
<dbReference type="SUPFAM" id="SSF46785">
    <property type="entry name" value="Winged helix' DNA-binding domain"/>
    <property type="match status" value="1"/>
</dbReference>
<name>A0A8H4EWG4_MUCCL</name>
<dbReference type="Pfam" id="PF09440">
    <property type="entry name" value="eIF3_N"/>
    <property type="match status" value="1"/>
</dbReference>
<evidence type="ECO:0000256" key="3">
    <source>
        <dbReference type="ARBA" id="ARBA00022917"/>
    </source>
</evidence>
<protein>
    <recommendedName>
        <fullName evidence="4 5">Eukaryotic translation initiation factor 3 subunit E</fullName>
        <shortName evidence="4">eIF3e</shortName>
    </recommendedName>
</protein>
<dbReference type="InterPro" id="IPR019010">
    <property type="entry name" value="eIF3e_N"/>
</dbReference>
<dbReference type="GO" id="GO:0016282">
    <property type="term" value="C:eukaryotic 43S preinitiation complex"/>
    <property type="evidence" value="ECO:0007669"/>
    <property type="project" value="UniProtKB-UniRule"/>
</dbReference>
<dbReference type="HAMAP" id="MF_03004">
    <property type="entry name" value="eIF3e"/>
    <property type="match status" value="1"/>
</dbReference>
<evidence type="ECO:0000256" key="2">
    <source>
        <dbReference type="ARBA" id="ARBA00022540"/>
    </source>
</evidence>
<feature type="chain" id="PRO_5034332725" description="Eukaryotic translation initiation factor 3 subunit E" evidence="6">
    <location>
        <begin position="19"/>
        <end position="450"/>
    </location>
</feature>
<reference evidence="8 9" key="1">
    <citation type="submission" date="2019-09" db="EMBL/GenBank/DDBJ databases">
        <authorList>
            <consortium name="DOE Joint Genome Institute"/>
            <person name="Mondo S.J."/>
            <person name="Navarro-Mendoza M.I."/>
            <person name="Perez-Arques C."/>
            <person name="Panchal S."/>
            <person name="Nicolas F.E."/>
            <person name="Ganguly P."/>
            <person name="Pangilinan J."/>
            <person name="Grigoriev I."/>
            <person name="Heitman J."/>
            <person name="Sanya K."/>
            <person name="Garre V."/>
        </authorList>
    </citation>
    <scope>NUCLEOTIDE SEQUENCE [LARGE SCALE GENOMIC DNA]</scope>
    <source>
        <strain evidence="8 9">MU402</strain>
    </source>
</reference>
<evidence type="ECO:0000256" key="5">
    <source>
        <dbReference type="PIRNR" id="PIRNR016255"/>
    </source>
</evidence>
<dbReference type="SMART" id="SM00088">
    <property type="entry name" value="PINT"/>
    <property type="match status" value="1"/>
</dbReference>
<dbReference type="GO" id="GO:0071540">
    <property type="term" value="C:eukaryotic translation initiation factor 3 complex, eIF3e"/>
    <property type="evidence" value="ECO:0007669"/>
    <property type="project" value="UniProtKB-UniRule"/>
</dbReference>
<proteinExistence type="inferred from homology"/>
<comment type="similarity">
    <text evidence="4 5">Belongs to the eIF-3 subunit E family.</text>
</comment>
<dbReference type="PANTHER" id="PTHR10317">
    <property type="entry name" value="EUKARYOTIC TRANSLATION INITIATION FACTOR 3 SUBUNIT E"/>
    <property type="match status" value="1"/>
</dbReference>
<sequence>MVLLFFFPFHHTITFTMAATQDLTMRMIPFLDRHLVFPLIEFLELKEVYAPEELLQAKYDLFKGSNMVDFVLDLYKKLHKTEEAPKEFTDKRESVLSKMEDLRTKAQKVMDVLEKPEVIAALRQDKAQNLQYLKENYKFTDDSINILYEFGQFQYNCGDYGGAADYLYHFRVLSTDAERSLSATWGKMAAEILTGNWDAALEEMQKLREAIDSKNFTSPLQQLQQRTWLLHWSLFVFFNHPKGRDGIVDMFLTPQYINTIQTSCPWILRYLATAVVTNKRRKNQMKELVKIIEQEAYEYKDPVTEFVEALFVRFDFEGAQKKLKECEDVLSNDFFLAATHEDFMESARQFISETYCRIHQKIDIKEMSQRLNLSQEEGEKWIVNLIRDTRVDAKIDFEENTVIMNTPVTSVYQQVIERTKGLSFRSQVLATAIKRREVQVAQNASNEVSA</sequence>
<dbReference type="SMART" id="SM01186">
    <property type="entry name" value="eIF3_N"/>
    <property type="match status" value="1"/>
</dbReference>
<dbReference type="Pfam" id="PF21357">
    <property type="entry name" value="EIF3E_C"/>
    <property type="match status" value="1"/>
</dbReference>
<organism evidence="8 9">
    <name type="scientific">Mucor circinelloides f. lusitanicus</name>
    <name type="common">Mucor racemosus var. lusitanicus</name>
    <dbReference type="NCBI Taxonomy" id="29924"/>
    <lineage>
        <taxon>Eukaryota</taxon>
        <taxon>Fungi</taxon>
        <taxon>Fungi incertae sedis</taxon>
        <taxon>Mucoromycota</taxon>
        <taxon>Mucoromycotina</taxon>
        <taxon>Mucoromycetes</taxon>
        <taxon>Mucorales</taxon>
        <taxon>Mucorineae</taxon>
        <taxon>Mucoraceae</taxon>
        <taxon>Mucor</taxon>
    </lineage>
</organism>
<gene>
    <name evidence="4" type="primary">INT6</name>
    <name evidence="8" type="ORF">FB192DRAFT_1407381</name>
</gene>
<keyword evidence="6" id="KW-0732">Signal</keyword>
<comment type="caution">
    <text evidence="8">The sequence shown here is derived from an EMBL/GenBank/DDBJ whole genome shotgun (WGS) entry which is preliminary data.</text>
</comment>
<keyword evidence="2 4" id="KW-0396">Initiation factor</keyword>
<accession>A0A8H4EWG4</accession>
<evidence type="ECO:0000313" key="8">
    <source>
        <dbReference type="EMBL" id="KAF1795995.1"/>
    </source>
</evidence>
<dbReference type="EMBL" id="JAAECE010000018">
    <property type="protein sequence ID" value="KAF1795995.1"/>
    <property type="molecule type" value="Genomic_DNA"/>
</dbReference>
<feature type="signal peptide" evidence="6">
    <location>
        <begin position="1"/>
        <end position="18"/>
    </location>
</feature>
<evidence type="ECO:0000256" key="4">
    <source>
        <dbReference type="HAMAP-Rule" id="MF_03004"/>
    </source>
</evidence>
<dbReference type="AlphaFoldDB" id="A0A8H4EWG4"/>
<dbReference type="GO" id="GO:0001732">
    <property type="term" value="P:formation of cytoplasmic translation initiation complex"/>
    <property type="evidence" value="ECO:0007669"/>
    <property type="project" value="UniProtKB-UniRule"/>
</dbReference>
<dbReference type="GO" id="GO:0033290">
    <property type="term" value="C:eukaryotic 48S preinitiation complex"/>
    <property type="evidence" value="ECO:0007669"/>
    <property type="project" value="UniProtKB-UniRule"/>
</dbReference>
<feature type="domain" description="PCI" evidence="7">
    <location>
        <begin position="236"/>
        <end position="409"/>
    </location>
</feature>
<evidence type="ECO:0000256" key="1">
    <source>
        <dbReference type="ARBA" id="ARBA00022490"/>
    </source>
</evidence>
<comment type="function">
    <text evidence="4">Component of the eukaryotic translation initiation factor 3 (eIF-3) complex, which is involved in protein synthesis of a specialized repertoire of mRNAs and, together with other initiation factors, stimulates binding of mRNA and methionyl-tRNAi to the 40S ribosome. The eIF-3 complex specifically targets and initiates translation of a subset of mRNAs involved in cell proliferation.</text>
</comment>